<comment type="caution">
    <text evidence="1">The sequence shown here is derived from an EMBL/GenBank/DDBJ whole genome shotgun (WGS) entry which is preliminary data.</text>
</comment>
<proteinExistence type="predicted"/>
<evidence type="ECO:0000313" key="1">
    <source>
        <dbReference type="EMBL" id="MCZ4093047.1"/>
    </source>
</evidence>
<accession>A0ABT4KM52</accession>
<reference evidence="1" key="1">
    <citation type="submission" date="2022-10" db="EMBL/GenBank/DDBJ databases">
        <title>Whole genome sequencing of three plant growth promoting bacteria isolated from Vachellia tortilis subsp. raddiana in Morocco.</title>
        <authorList>
            <person name="Hnini M."/>
            <person name="Zouagui R."/>
            <person name="Zouagui H."/>
            <person name="Chemao Elfihri M.-W."/>
            <person name="Ibrahimi A."/>
            <person name="Sbabou L."/>
            <person name="Aurag J."/>
        </authorList>
    </citation>
    <scope>NUCLEOTIDE SEQUENCE</scope>
    <source>
        <strain evidence="1">LMR678</strain>
    </source>
</reference>
<protein>
    <recommendedName>
        <fullName evidence="3">(2Fe-2S)-binding protein</fullName>
    </recommendedName>
</protein>
<dbReference type="RefSeq" id="WP_269284209.1">
    <property type="nucleotide sequence ID" value="NZ_JAPVOI010000004.1"/>
</dbReference>
<evidence type="ECO:0008006" key="3">
    <source>
        <dbReference type="Google" id="ProtNLM"/>
    </source>
</evidence>
<sequence length="44" mass="4826">MPTYEVEINGETFEIDAPDDNSVQLAVRQLQGQSAAPQGRHLSL</sequence>
<gene>
    <name evidence="1" type="ORF">O3W52_24160</name>
</gene>
<dbReference type="EMBL" id="JAPVOI010000004">
    <property type="protein sequence ID" value="MCZ4093047.1"/>
    <property type="molecule type" value="Genomic_DNA"/>
</dbReference>
<dbReference type="Proteomes" id="UP001079430">
    <property type="component" value="Unassembled WGS sequence"/>
</dbReference>
<organism evidence="1 2">
    <name type="scientific">Sinorhizobium psoraleae</name>
    <dbReference type="NCBI Taxonomy" id="520838"/>
    <lineage>
        <taxon>Bacteria</taxon>
        <taxon>Pseudomonadati</taxon>
        <taxon>Pseudomonadota</taxon>
        <taxon>Alphaproteobacteria</taxon>
        <taxon>Hyphomicrobiales</taxon>
        <taxon>Rhizobiaceae</taxon>
        <taxon>Sinorhizobium/Ensifer group</taxon>
        <taxon>Sinorhizobium</taxon>
    </lineage>
</organism>
<name>A0ABT4KM52_9HYPH</name>
<evidence type="ECO:0000313" key="2">
    <source>
        <dbReference type="Proteomes" id="UP001079430"/>
    </source>
</evidence>
<keyword evidence="2" id="KW-1185">Reference proteome</keyword>